<name>A0A7Y1MRH4_9PSED</name>
<comment type="caution">
    <text evidence="1">The sequence shown here is derived from an EMBL/GenBank/DDBJ whole genome shotgun (WGS) entry which is preliminary data.</text>
</comment>
<organism evidence="1 2">
    <name type="scientific">Pseudomonas gessardii</name>
    <dbReference type="NCBI Taxonomy" id="78544"/>
    <lineage>
        <taxon>Bacteria</taxon>
        <taxon>Pseudomonadati</taxon>
        <taxon>Pseudomonadota</taxon>
        <taxon>Gammaproteobacteria</taxon>
        <taxon>Pseudomonadales</taxon>
        <taxon>Pseudomonadaceae</taxon>
        <taxon>Pseudomonas</taxon>
    </lineage>
</organism>
<protein>
    <submittedName>
        <fullName evidence="1">Uncharacterized protein</fullName>
    </submittedName>
</protein>
<reference evidence="1 2" key="1">
    <citation type="journal article" date="2020" name="Front. Microbiol.">
        <title>Genetic Organization of the aprX-lipA2 Operon Affects the Proteolytic Potential of Pseudomonas Species in Milk.</title>
        <authorList>
            <person name="Maier C."/>
            <person name="Huptas C."/>
            <person name="von Neubeck M."/>
            <person name="Scherer S."/>
            <person name="Wenning M."/>
            <person name="Lucking G."/>
        </authorList>
    </citation>
    <scope>NUCLEOTIDE SEQUENCE [LARGE SCALE GENOMIC DNA]</scope>
    <source>
        <strain evidence="1 2">G4779</strain>
    </source>
</reference>
<accession>A0A7Y1MRH4</accession>
<dbReference type="RefSeq" id="WP_169898233.1">
    <property type="nucleotide sequence ID" value="NZ_JAAQYP010000028.1"/>
</dbReference>
<evidence type="ECO:0000313" key="1">
    <source>
        <dbReference type="EMBL" id="NNA96926.1"/>
    </source>
</evidence>
<dbReference type="Proteomes" id="UP000542111">
    <property type="component" value="Unassembled WGS sequence"/>
</dbReference>
<gene>
    <name evidence="1" type="ORF">HBO33_17285</name>
</gene>
<proteinExistence type="predicted"/>
<sequence length="121" mass="12905">MLAVYVVLSSPAIDCRWLLANPVCGGRAEVVGLQTFATSVLAAMLPMMRLVRLFARGQHQDNGGQSEGGIWIKAAVPVARPEKHQVLSMGLVTLSRLFVQSLISFLFANPVCGNPMAAAVV</sequence>
<dbReference type="EMBL" id="JAAQYP010000028">
    <property type="protein sequence ID" value="NNA96926.1"/>
    <property type="molecule type" value="Genomic_DNA"/>
</dbReference>
<evidence type="ECO:0000313" key="2">
    <source>
        <dbReference type="Proteomes" id="UP000542111"/>
    </source>
</evidence>
<dbReference type="AlphaFoldDB" id="A0A7Y1MRH4"/>